<dbReference type="Proteomes" id="UP001432251">
    <property type="component" value="Chromosome"/>
</dbReference>
<dbReference type="EMBL" id="CP146022">
    <property type="protein sequence ID" value="WWQ64426.1"/>
    <property type="molecule type" value="Genomic_DNA"/>
</dbReference>
<proteinExistence type="predicted"/>
<evidence type="ECO:0000313" key="1">
    <source>
        <dbReference type="EMBL" id="WWQ64426.1"/>
    </source>
</evidence>
<reference evidence="1" key="1">
    <citation type="journal article" date="2025" name="Int. J. Syst. Evol. Microbiol.">
        <title>Streptomyces citrinus sp. nov., with yellow diffusible pigment.</title>
        <authorList>
            <person name="He Y."/>
            <person name="Yang E."/>
            <person name="Xu J."/>
            <person name="Sun Y."/>
            <person name="Sun L."/>
        </authorList>
    </citation>
    <scope>NUCLEOTIDE SEQUENCE</scope>
    <source>
        <strain evidence="1">Q6</strain>
    </source>
</reference>
<evidence type="ECO:0000313" key="2">
    <source>
        <dbReference type="Proteomes" id="UP001432251"/>
    </source>
</evidence>
<accession>A0ACD5AB60</accession>
<gene>
    <name evidence="1" type="ORF">V2W30_14440</name>
</gene>
<protein>
    <submittedName>
        <fullName evidence="1">WXG100 family type VII secretion target</fullName>
    </submittedName>
</protein>
<keyword evidence="2" id="KW-1185">Reference proteome</keyword>
<name>A0ACD5AB60_9ACTN</name>
<sequence length="135" mass="15101">MGDHKNPKDLRAKHEDLTKLADDLDGMQEYLTRQVRRMDGIVDAIEAGWQGPAGSAYRQFHRAAAEDAVRIREVMKVIESAVRMSRDGFTERELDVLARMRSIKVDIGSEVDRLSTPNPAAAEPEARPRSGLDSL</sequence>
<organism evidence="1 2">
    <name type="scientific">Streptomyces citrinus</name>
    <dbReference type="NCBI Taxonomy" id="3118173"/>
    <lineage>
        <taxon>Bacteria</taxon>
        <taxon>Bacillati</taxon>
        <taxon>Actinomycetota</taxon>
        <taxon>Actinomycetes</taxon>
        <taxon>Kitasatosporales</taxon>
        <taxon>Streptomycetaceae</taxon>
        <taxon>Streptomyces</taxon>
    </lineage>
</organism>